<proteinExistence type="predicted"/>
<organism evidence="2 3">
    <name type="scientific">Pomacea canaliculata</name>
    <name type="common">Golden apple snail</name>
    <dbReference type="NCBI Taxonomy" id="400727"/>
    <lineage>
        <taxon>Eukaryota</taxon>
        <taxon>Metazoa</taxon>
        <taxon>Spiralia</taxon>
        <taxon>Lophotrochozoa</taxon>
        <taxon>Mollusca</taxon>
        <taxon>Gastropoda</taxon>
        <taxon>Caenogastropoda</taxon>
        <taxon>Architaenioglossa</taxon>
        <taxon>Ampullarioidea</taxon>
        <taxon>Ampullariidae</taxon>
        <taxon>Pomacea</taxon>
    </lineage>
</organism>
<dbReference type="OrthoDB" id="6135862at2759"/>
<evidence type="ECO:0000313" key="2">
    <source>
        <dbReference type="EMBL" id="PVD25105.1"/>
    </source>
</evidence>
<evidence type="ECO:0000256" key="1">
    <source>
        <dbReference type="SAM" id="Phobius"/>
    </source>
</evidence>
<reference evidence="2 3" key="1">
    <citation type="submission" date="2018-04" db="EMBL/GenBank/DDBJ databases">
        <title>The genome of golden apple snail Pomacea canaliculata provides insight into stress tolerance and invasive adaptation.</title>
        <authorList>
            <person name="Liu C."/>
            <person name="Liu B."/>
            <person name="Ren Y."/>
            <person name="Zhang Y."/>
            <person name="Wang H."/>
            <person name="Li S."/>
            <person name="Jiang F."/>
            <person name="Yin L."/>
            <person name="Zhang G."/>
            <person name="Qian W."/>
            <person name="Fan W."/>
        </authorList>
    </citation>
    <scope>NUCLEOTIDE SEQUENCE [LARGE SCALE GENOMIC DNA]</scope>
    <source>
        <strain evidence="2">SZHN2017</strain>
        <tissue evidence="2">Muscle</tissue>
    </source>
</reference>
<sequence>MNSEEEQDDKMNEVLCVSDPAQKMNLWSSIIPEVLRVAQGVAVSNSSAKARALREGRRTEESCCEKRCFVVTVVSLFLFVTFVSLPAGAFLIIHGRRNNSMAFQLGGALVVSIPIVVGIIFCLVLCLRRKSRKLTLNSSTHI</sequence>
<dbReference type="Proteomes" id="UP000245119">
    <property type="component" value="Linkage Group LG9"/>
</dbReference>
<feature type="transmembrane region" description="Helical" evidence="1">
    <location>
        <begin position="68"/>
        <end position="93"/>
    </location>
</feature>
<dbReference type="AlphaFoldDB" id="A0A2T7NVB9"/>
<keyword evidence="1" id="KW-0472">Membrane</keyword>
<evidence type="ECO:0000313" key="3">
    <source>
        <dbReference type="Proteomes" id="UP000245119"/>
    </source>
</evidence>
<gene>
    <name evidence="2" type="ORF">C0Q70_15603</name>
</gene>
<keyword evidence="1" id="KW-1133">Transmembrane helix</keyword>
<protein>
    <submittedName>
        <fullName evidence="2">Uncharacterized protein</fullName>
    </submittedName>
</protein>
<accession>A0A2T7NVB9</accession>
<keyword evidence="1" id="KW-0812">Transmembrane</keyword>
<name>A0A2T7NVB9_POMCA</name>
<comment type="caution">
    <text evidence="2">The sequence shown here is derived from an EMBL/GenBank/DDBJ whole genome shotgun (WGS) entry which is preliminary data.</text>
</comment>
<dbReference type="EMBL" id="PZQS01000009">
    <property type="protein sequence ID" value="PVD25105.1"/>
    <property type="molecule type" value="Genomic_DNA"/>
</dbReference>
<feature type="transmembrane region" description="Helical" evidence="1">
    <location>
        <begin position="105"/>
        <end position="127"/>
    </location>
</feature>
<keyword evidence="3" id="KW-1185">Reference proteome</keyword>